<dbReference type="Proteomes" id="UP000006790">
    <property type="component" value="Chromosome 8"/>
</dbReference>
<keyword evidence="6" id="KW-0378">Hydrolase</keyword>
<keyword evidence="12" id="KW-1185">Reference proteome</keyword>
<protein>
    <recommendedName>
        <fullName evidence="3">ubiquitinyl hydrolase 1</fullName>
        <ecNumber evidence="3">3.4.19.12</ecNumber>
    </recommendedName>
</protein>
<dbReference type="InParanoid" id="G8JX57"/>
<dbReference type="GO" id="GO:0010637">
    <property type="term" value="P:negative regulation of mitochondrial fusion"/>
    <property type="evidence" value="ECO:0007669"/>
    <property type="project" value="EnsemblFungi"/>
</dbReference>
<evidence type="ECO:0000259" key="10">
    <source>
        <dbReference type="PROSITE" id="PS51283"/>
    </source>
</evidence>
<comment type="catalytic activity">
    <reaction evidence="1">
        <text>Thiol-dependent hydrolysis of ester, thioester, amide, peptide and isopeptide bonds formed by the C-terminal Gly of ubiquitin (a 76-residue protein attached to proteins as an intracellular targeting signal).</text>
        <dbReference type="EC" id="3.4.19.12"/>
    </reaction>
</comment>
<dbReference type="SUPFAM" id="SSF54001">
    <property type="entry name" value="Cysteine proteinases"/>
    <property type="match status" value="1"/>
</dbReference>
<accession>G8JX57</accession>
<organism evidence="11 12">
    <name type="scientific">Eremothecium cymbalariae (strain CBS 270.75 / DBVPG 7215 / KCTC 17166 / NRRL Y-17582)</name>
    <name type="common">Yeast</name>
    <dbReference type="NCBI Taxonomy" id="931890"/>
    <lineage>
        <taxon>Eukaryota</taxon>
        <taxon>Fungi</taxon>
        <taxon>Dikarya</taxon>
        <taxon>Ascomycota</taxon>
        <taxon>Saccharomycotina</taxon>
        <taxon>Saccharomycetes</taxon>
        <taxon>Saccharomycetales</taxon>
        <taxon>Saccharomycetaceae</taxon>
        <taxon>Eremothecium</taxon>
    </lineage>
</organism>
<feature type="region of interest" description="Disordered" evidence="8">
    <location>
        <begin position="1125"/>
        <end position="1153"/>
    </location>
</feature>
<dbReference type="InterPro" id="IPR018200">
    <property type="entry name" value="USP_CS"/>
</dbReference>
<evidence type="ECO:0000256" key="1">
    <source>
        <dbReference type="ARBA" id="ARBA00000707"/>
    </source>
</evidence>
<dbReference type="GO" id="GO:0043596">
    <property type="term" value="C:nuclear replication fork"/>
    <property type="evidence" value="ECO:0007669"/>
    <property type="project" value="EnsemblFungi"/>
</dbReference>
<dbReference type="Pfam" id="PF00443">
    <property type="entry name" value="UCH"/>
    <property type="match status" value="1"/>
</dbReference>
<name>G8JX57_ERECY</name>
<dbReference type="PROSITE" id="PS50235">
    <property type="entry name" value="USP_3"/>
    <property type="match status" value="1"/>
</dbReference>
<keyword evidence="4" id="KW-0645">Protease</keyword>
<evidence type="ECO:0000256" key="8">
    <source>
        <dbReference type="SAM" id="MobiDB-lite"/>
    </source>
</evidence>
<feature type="domain" description="DUSP" evidence="10">
    <location>
        <begin position="86"/>
        <end position="188"/>
    </location>
</feature>
<dbReference type="OMA" id="PYCEKPE"/>
<dbReference type="Gene3D" id="3.90.70.10">
    <property type="entry name" value="Cysteine proteinases"/>
    <property type="match status" value="2"/>
</dbReference>
<dbReference type="PROSITE" id="PS51283">
    <property type="entry name" value="DUSP"/>
    <property type="match status" value="1"/>
</dbReference>
<dbReference type="GO" id="GO:0004843">
    <property type="term" value="F:cysteine-type deubiquitinase activity"/>
    <property type="evidence" value="ECO:0007669"/>
    <property type="project" value="UniProtKB-EC"/>
</dbReference>
<feature type="region of interest" description="Disordered" evidence="8">
    <location>
        <begin position="1194"/>
        <end position="1264"/>
    </location>
</feature>
<keyword evidence="7" id="KW-0788">Thiol protease</keyword>
<evidence type="ECO:0000256" key="6">
    <source>
        <dbReference type="ARBA" id="ARBA00022801"/>
    </source>
</evidence>
<dbReference type="FunCoup" id="G8JX57">
    <property type="interactions" value="810"/>
</dbReference>
<dbReference type="STRING" id="931890.G8JX57"/>
<dbReference type="AlphaFoldDB" id="G8JX57"/>
<dbReference type="KEGG" id="erc:Ecym_8140"/>
<gene>
    <name evidence="11" type="ordered locus">Ecym_8140</name>
</gene>
<evidence type="ECO:0000313" key="12">
    <source>
        <dbReference type="Proteomes" id="UP000006790"/>
    </source>
</evidence>
<reference evidence="12" key="1">
    <citation type="journal article" date="2012" name="G3 (Bethesda)">
        <title>Pichia sorbitophila, an interspecies yeast hybrid reveals early steps of genome resolution following polyploidization.</title>
        <authorList>
            <person name="Leh Louis V."/>
            <person name="Despons L."/>
            <person name="Friedrich A."/>
            <person name="Martin T."/>
            <person name="Durrens P."/>
            <person name="Casaregola S."/>
            <person name="Neuveglise C."/>
            <person name="Fairhead C."/>
            <person name="Marck C."/>
            <person name="Cruz J.A."/>
            <person name="Straub M.L."/>
            <person name="Kugler V."/>
            <person name="Sacerdot C."/>
            <person name="Uzunov Z."/>
            <person name="Thierry A."/>
            <person name="Weiss S."/>
            <person name="Bleykasten C."/>
            <person name="De Montigny J."/>
            <person name="Jacques N."/>
            <person name="Jung P."/>
            <person name="Lemaire M."/>
            <person name="Mallet S."/>
            <person name="Morel G."/>
            <person name="Richard G.F."/>
            <person name="Sarkar A."/>
            <person name="Savel G."/>
            <person name="Schacherer J."/>
            <person name="Seret M.L."/>
            <person name="Talla E."/>
            <person name="Samson G."/>
            <person name="Jubin C."/>
            <person name="Poulain J."/>
            <person name="Vacherie B."/>
            <person name="Barbe V."/>
            <person name="Pelletier E."/>
            <person name="Sherman D.J."/>
            <person name="Westhof E."/>
            <person name="Weissenbach J."/>
            <person name="Baret P.V."/>
            <person name="Wincker P."/>
            <person name="Gaillardin C."/>
            <person name="Dujon B."/>
            <person name="Souciet J.L."/>
        </authorList>
    </citation>
    <scope>NUCLEOTIDE SEQUENCE [LARGE SCALE GENOMIC DNA]</scope>
    <source>
        <strain evidence="12">CBS 270.75 / DBVPG 7215 / KCTC 17166 / NRRL Y-17582</strain>
    </source>
</reference>
<evidence type="ECO:0000313" key="11">
    <source>
        <dbReference type="EMBL" id="AET41431.1"/>
    </source>
</evidence>
<dbReference type="InterPro" id="IPR050185">
    <property type="entry name" value="Ub_carboxyl-term_hydrolase"/>
</dbReference>
<dbReference type="CDD" id="cd02674">
    <property type="entry name" value="Peptidase_C19R"/>
    <property type="match status" value="1"/>
</dbReference>
<evidence type="ECO:0000256" key="4">
    <source>
        <dbReference type="ARBA" id="ARBA00022670"/>
    </source>
</evidence>
<dbReference type="SUPFAM" id="SSF143791">
    <property type="entry name" value="DUSP-like"/>
    <property type="match status" value="1"/>
</dbReference>
<evidence type="ECO:0000259" key="9">
    <source>
        <dbReference type="PROSITE" id="PS50235"/>
    </source>
</evidence>
<dbReference type="Gene3D" id="3.30.2230.10">
    <property type="entry name" value="DUSP-like"/>
    <property type="match status" value="1"/>
</dbReference>
<dbReference type="GO" id="GO:0006974">
    <property type="term" value="P:DNA damage response"/>
    <property type="evidence" value="ECO:0007669"/>
    <property type="project" value="EnsemblFungi"/>
</dbReference>
<evidence type="ECO:0000256" key="7">
    <source>
        <dbReference type="ARBA" id="ARBA00022807"/>
    </source>
</evidence>
<dbReference type="GeneID" id="11472701"/>
<dbReference type="eggNOG" id="KOG1870">
    <property type="taxonomic scope" value="Eukaryota"/>
</dbReference>
<dbReference type="PANTHER" id="PTHR21646:SF24">
    <property type="entry name" value="UBIQUITIN CARBOXYL-TERMINAL HYDROLASE"/>
    <property type="match status" value="1"/>
</dbReference>
<feature type="compositionally biased region" description="Polar residues" evidence="8">
    <location>
        <begin position="1216"/>
        <end position="1264"/>
    </location>
</feature>
<dbReference type="GO" id="GO:0016579">
    <property type="term" value="P:protein deubiquitination"/>
    <property type="evidence" value="ECO:0007669"/>
    <property type="project" value="EnsemblFungi"/>
</dbReference>
<dbReference type="EMBL" id="CP002504">
    <property type="protein sequence ID" value="AET41431.1"/>
    <property type="molecule type" value="Genomic_DNA"/>
</dbReference>
<evidence type="ECO:0000256" key="2">
    <source>
        <dbReference type="ARBA" id="ARBA00009085"/>
    </source>
</evidence>
<sequence>MNKLKSQDNVVHGGPLLEELEGTQTKEDVASLDNWQAEVDTIQTNLNSSEDCAVGTLVSENSLNEQPTRLVAFSDDSDSMLVDAIPSLEEQRVIVNKLWEEFVKASTEGDKMYIVPSQWSTKFLDQNQTDYTALGQMDIKSVVLDRANLILAPFDLNPYIAVPEPVFNRWYEWYGVTEGSFPFYTVLVKDAGGQLIVEYDRPKFMVHYLTINEDTQNYKCNAQVPIFFTMSRLSTMEDVVTRAMKLFCERESSVDIDVTNFRTWYIKDKPSASENVNDYLTTNYKIKPSTFVEFPMKHLIKSEQLSYSIKDYDSETIDLAVELKPPAKNQHWASNYYIYNQMTPSNGTVGLGNLGNTCYMNSALQCLVHIPEFKDYFLYNAYEKEINVDNPLGHKGHIAWAFGTLIQSLFGKRNNLISSYSPRHFKTTIGHLNSMFAGYQQQDSQEFLAFLLDGLHEDLNRIVDKPYVEKPELNPTDDVTEFETIKKLADDTWLKHKLRNDSVILDLFVGLYKSTLICPTCKKVSTTFDPYNDLTLPLPVDSTWSNKVLIFPHSSPPYTFEVELNKTDTYCDLKKYVARCTGMNTADLLGAEVFNHQFYNNYEASRADSQYLPIHELISDSDVVVFYEVPRSENDLVVPVMNTVIEDGFRSAKLCGFPFFISLSEEEQSDYGVILQKLENAFIQWSGGFTEFTLASKKNDTITLDQLPVLQKKYPGLQPEAVATELKYINPEQPPEKFFKIKIYDGQINNQRSRFASQPYPRSARNDLWTPEPHVTFSKVKDITANLDQVLWDAYNYASIGLEGSVENPNIEYSGCNNFCESEDASILNVTSQNIGPHTQSSDSDMDIEVSIDNQDLQKAESSEEHSLDLVADTLNDIPREKLIKAQNAIICEWNSKSYDEVFNSSLKVNWDSPGEVPNTELEASKRERNAQEEKKITLHDCLTLFSTPEVLGATDSWYCPSCKEHRQATKQIELWNTPDILLIHLKRFENQRSFSDKIGDIVHFPITDLDMSPYLVYKDDKKGTIYDLIAVDNHYGGLGGGHYTAYVKNFLDNKWYYFDDSRVNETVPERSIAGSAYLLFYRRRTESNYVGSQYLCDIINKSRQKYDERMKQFNDAVLDLYTESRSDNEDESEHNQEQSLEDEETEDEDKRETVHLLTLADGRVDQRGSIPIKGMISPNSDYSIASLEVGDGSRVSGNDEDNHNNSRRKLRLLQKTYNSQSSDIASPESTPCSSTGSISDENTENTKIGPTRNESIPDSPSVS</sequence>
<dbReference type="InterPro" id="IPR035927">
    <property type="entry name" value="DUSP-like_sf"/>
</dbReference>
<evidence type="ECO:0000256" key="3">
    <source>
        <dbReference type="ARBA" id="ARBA00012759"/>
    </source>
</evidence>
<dbReference type="PROSITE" id="PS00972">
    <property type="entry name" value="USP_1"/>
    <property type="match status" value="1"/>
</dbReference>
<dbReference type="RefSeq" id="XP_003648248.1">
    <property type="nucleotide sequence ID" value="XM_003648200.1"/>
</dbReference>
<dbReference type="GO" id="GO:0006508">
    <property type="term" value="P:proteolysis"/>
    <property type="evidence" value="ECO:0007669"/>
    <property type="project" value="UniProtKB-KW"/>
</dbReference>
<evidence type="ECO:0000256" key="5">
    <source>
        <dbReference type="ARBA" id="ARBA00022786"/>
    </source>
</evidence>
<dbReference type="InterPro" id="IPR001394">
    <property type="entry name" value="Peptidase_C19_UCH"/>
</dbReference>
<dbReference type="OrthoDB" id="292964at2759"/>
<dbReference type="EC" id="3.4.19.12" evidence="3"/>
<dbReference type="InterPro" id="IPR006615">
    <property type="entry name" value="Pept_C19_DUSP"/>
</dbReference>
<dbReference type="PANTHER" id="PTHR21646">
    <property type="entry name" value="UBIQUITIN CARBOXYL-TERMINAL HYDROLASE"/>
    <property type="match status" value="1"/>
</dbReference>
<dbReference type="InterPro" id="IPR028889">
    <property type="entry name" value="USP"/>
</dbReference>
<comment type="similarity">
    <text evidence="2">Belongs to the peptidase C19 family.</text>
</comment>
<dbReference type="MEROPS" id="C19.103"/>
<feature type="domain" description="USP" evidence="9">
    <location>
        <begin position="349"/>
        <end position="1085"/>
    </location>
</feature>
<dbReference type="InterPro" id="IPR038765">
    <property type="entry name" value="Papain-like_cys_pep_sf"/>
</dbReference>
<proteinExistence type="inferred from homology"/>
<dbReference type="PROSITE" id="PS00973">
    <property type="entry name" value="USP_2"/>
    <property type="match status" value="1"/>
</dbReference>
<dbReference type="HOGENOM" id="CLU_001060_7_1_1"/>
<keyword evidence="5" id="KW-0833">Ubl conjugation pathway</keyword>